<dbReference type="Gene3D" id="1.10.287.1120">
    <property type="entry name" value="Bipartite methylase S protein"/>
    <property type="match status" value="1"/>
</dbReference>
<reference evidence="6" key="1">
    <citation type="submission" date="2016-07" db="EMBL/GenBank/DDBJ databases">
        <title>Nontailed viruses are major unrecognized killers of bacteria in the ocean.</title>
        <authorList>
            <person name="Kauffman K."/>
            <person name="Hussain F."/>
            <person name="Yang J."/>
            <person name="Arevalo P."/>
            <person name="Brown J."/>
            <person name="Cutler M."/>
            <person name="Kelly L."/>
            <person name="Polz M.F."/>
        </authorList>
    </citation>
    <scope>NUCLEOTIDE SEQUENCE [LARGE SCALE GENOMIC DNA]</scope>
    <source>
        <strain evidence="6">10N.286.54.F3</strain>
    </source>
</reference>
<accession>A0A2N7CI16</accession>
<dbReference type="EMBL" id="MCSW01000089">
    <property type="protein sequence ID" value="PMF27483.1"/>
    <property type="molecule type" value="Genomic_DNA"/>
</dbReference>
<evidence type="ECO:0000259" key="4">
    <source>
        <dbReference type="Pfam" id="PF01420"/>
    </source>
</evidence>
<dbReference type="InterPro" id="IPR000055">
    <property type="entry name" value="Restrct_endonuc_typeI_TRD"/>
</dbReference>
<sequence>MNQVEPKLRFSIDNLPWLNTSLSDVASLVSGTHLSPTEYSTLGKVPYFTGPSDITDCIALVTKFTDKDTKISRRGEVLITVKGSGVGKTQICKLDRAFLGRQLMSINATPVLNVLVQAILEKNNHRLEALAMGNMIPGLSRNDILSFKVSLPKHVEEQIKIADFLTSVDTKISQLTEKHRLLKEYKKGVMQQVFSQIIRFKDENGNEFPEWELFNGDRLFKAISNKKHNSELPILAITQEHGAIPRELINYQVQVTDNSISGYKVVEKGDFIISLRSFQGGIEYSEYKGICSPAYIILRPRIEVDDAFYRYYLKTYNFIQEMKKRLEGIRDGKILSYKYFSEIILPYPCAKEQRKIALFFQSIDRKIEAVTEQIEQTKQFKKGLLQQMFV</sequence>
<feature type="domain" description="Type I restriction modification DNA specificity" evidence="4">
    <location>
        <begin position="17"/>
        <end position="177"/>
    </location>
</feature>
<comment type="similarity">
    <text evidence="1">Belongs to the type-I restriction system S methylase family.</text>
</comment>
<dbReference type="PANTHER" id="PTHR30408">
    <property type="entry name" value="TYPE-1 RESTRICTION ENZYME ECOKI SPECIFICITY PROTEIN"/>
    <property type="match status" value="1"/>
</dbReference>
<protein>
    <recommendedName>
        <fullName evidence="4">Type I restriction modification DNA specificity domain-containing protein</fullName>
    </recommendedName>
</protein>
<evidence type="ECO:0000256" key="3">
    <source>
        <dbReference type="ARBA" id="ARBA00023125"/>
    </source>
</evidence>
<dbReference type="Gene3D" id="3.90.220.20">
    <property type="entry name" value="DNA methylase specificity domains"/>
    <property type="match status" value="2"/>
</dbReference>
<keyword evidence="2" id="KW-0680">Restriction system</keyword>
<evidence type="ECO:0000313" key="6">
    <source>
        <dbReference type="Proteomes" id="UP000235405"/>
    </source>
</evidence>
<dbReference type="GO" id="GO:0003677">
    <property type="term" value="F:DNA binding"/>
    <property type="evidence" value="ECO:0007669"/>
    <property type="project" value="UniProtKB-KW"/>
</dbReference>
<dbReference type="GO" id="GO:0009307">
    <property type="term" value="P:DNA restriction-modification system"/>
    <property type="evidence" value="ECO:0007669"/>
    <property type="project" value="UniProtKB-KW"/>
</dbReference>
<dbReference type="PANTHER" id="PTHR30408:SF12">
    <property type="entry name" value="TYPE I RESTRICTION ENZYME MJAVIII SPECIFICITY SUBUNIT"/>
    <property type="match status" value="1"/>
</dbReference>
<name>A0A2N7CI16_VIBSP</name>
<dbReference type="RefSeq" id="WP_198595607.1">
    <property type="nucleotide sequence ID" value="NZ_MCSW01000089.1"/>
</dbReference>
<dbReference type="Pfam" id="PF01420">
    <property type="entry name" value="Methylase_S"/>
    <property type="match status" value="2"/>
</dbReference>
<comment type="caution">
    <text evidence="5">The sequence shown here is derived from an EMBL/GenBank/DDBJ whole genome shotgun (WGS) entry which is preliminary data.</text>
</comment>
<dbReference type="InterPro" id="IPR052021">
    <property type="entry name" value="Type-I_RS_S_subunit"/>
</dbReference>
<evidence type="ECO:0000256" key="2">
    <source>
        <dbReference type="ARBA" id="ARBA00022747"/>
    </source>
</evidence>
<evidence type="ECO:0000313" key="5">
    <source>
        <dbReference type="EMBL" id="PMF27483.1"/>
    </source>
</evidence>
<dbReference type="InterPro" id="IPR044946">
    <property type="entry name" value="Restrct_endonuc_typeI_TRD_sf"/>
</dbReference>
<organism evidence="5 6">
    <name type="scientific">Vibrio splendidus</name>
    <dbReference type="NCBI Taxonomy" id="29497"/>
    <lineage>
        <taxon>Bacteria</taxon>
        <taxon>Pseudomonadati</taxon>
        <taxon>Pseudomonadota</taxon>
        <taxon>Gammaproteobacteria</taxon>
        <taxon>Vibrionales</taxon>
        <taxon>Vibrionaceae</taxon>
        <taxon>Vibrio</taxon>
    </lineage>
</organism>
<dbReference type="SUPFAM" id="SSF116734">
    <property type="entry name" value="DNA methylase specificity domain"/>
    <property type="match status" value="2"/>
</dbReference>
<dbReference type="Proteomes" id="UP000235405">
    <property type="component" value="Unassembled WGS sequence"/>
</dbReference>
<dbReference type="AlphaFoldDB" id="A0A2N7CI16"/>
<evidence type="ECO:0000256" key="1">
    <source>
        <dbReference type="ARBA" id="ARBA00010923"/>
    </source>
</evidence>
<gene>
    <name evidence="5" type="ORF">BCV19_24925</name>
</gene>
<feature type="domain" description="Type I restriction modification DNA specificity" evidence="4">
    <location>
        <begin position="214"/>
        <end position="376"/>
    </location>
</feature>
<keyword evidence="3" id="KW-0238">DNA-binding</keyword>
<proteinExistence type="inferred from homology"/>